<reference evidence="2" key="1">
    <citation type="journal article" date="2023" name="G3 (Bethesda)">
        <title>Genome assembly and association tests identify interacting loci associated with vigor, precocity, and sex in interspecific pistachio rootstocks.</title>
        <authorList>
            <person name="Palmer W."/>
            <person name="Jacygrad E."/>
            <person name="Sagayaradj S."/>
            <person name="Cavanaugh K."/>
            <person name="Han R."/>
            <person name="Bertier L."/>
            <person name="Beede B."/>
            <person name="Kafkas S."/>
            <person name="Golino D."/>
            <person name="Preece J."/>
            <person name="Michelmore R."/>
        </authorList>
    </citation>
    <scope>NUCLEOTIDE SEQUENCE [LARGE SCALE GENOMIC DNA]</scope>
</reference>
<sequence length="1344" mass="145879">MAGNVRFESSSASPEDLASSGNYPNGQRGIYSLDRSGSFLEGSESRMFSSVSSMSRGMATPTGDVPSLSQWLTLDPITMVDQKYTRLGDLIRKALGPSLGTTAEENAFGAAHAKPPLVVATEELKRFKANVLDGSNKARLYQTFFGLPKRVDYCSKGKKIEESLHNLNKFVEALNPKKLLRSEMLTNERPGGTNMLKMGALMQRNSPDLLPQRLEDRTKSVGLNKRVRTSVAETRADRSNVPARQTLVMIKDRDMLKDGGETSDVVEEKIRRLPAGEGPGSSGGANGINKLDNTSLAAGSNVRAIPKSDLEKVSLSRDFMAGSNKEHIKGNKLNIREDSHLVSTGPMTKGKASRPPRTCPAMAAKSSPNIPRPSGADGWEQPPSINKINSVGGASNRKRPLSAGSSSPPITQWGGQRPQKTSRSRRANLVSPVSNLDESQTSSEGCTPSDLGARTPTIGSNGLLIARGMSNGTPQYKVKQEIVSSPARLSESEESGAGENRESRLKDKGIGSSEVEERTTSVHSGGPSLLLTKKNKALNKEEIGDGVRRQGRSGRGSSYSRASISPLREKLENSSSSKPLKSSRPGSDKNGSKSGRPPLKKVSERKVFTRLGHTSMAVSPDLSGDSDDDREDLLAAANFACNSSYLACSGSFWKKMEPMFASISLEDVSYLKQQVGDLVHEDFLSQILVSGEKDRSLQGQIQSKESTRIPDLGDQVQDDGFFCGTTDSESRNEDTPLYQRVLSALIVEDEIEEFPDNSGGRNMSFQYNRDDSPGGTCLLIDVDSRKMDGMEIEYDSMRGLQVQKQSSVDRLTCNGTTTFNRGKNIQNRLYNDDFANGGTGLMHSEIGILTEFSENGGNRPQALHTNAFGVDSFDCQYDDIPLRDKLLLELQSIGLHLEAVPKDTAPCRVRRVRSVAEGGGGSSYRPKDTAPCRVRVRSVGCEGGGGSSYRPKDTAPCGVRVRSVGCEDGGGGWDGVAPDLADGEEETINQDIVKLQKGLRQQIGKKKEHLNKILKAMEKVTETEERGLEQVAMDRLVELAYKKKLVTRGSSSKSGITKVSKQVAWAFMKRVLARCHKFEETGKSCFAEPSLRDVIFAAPRNVQPETVSSQPVPSVSGSFHGKNFHGDKVDGGSFDSFETHVHPMDQDFVKTGPIFNRGRKKEVLLDDVGGSASLRAASPLGNTLSAGAKGKRSERERDKDTSVRNSVAKSGRASMSNFKGERKMKSKPKQKTAQLPTAGNGFVDKFIEPGHSVYSASNVSKEGVNGGGNKKRELGLISHDNVKQNSTEVKEQFDLIEELGGVNELNDHQDLSTLFNNLNADDLQDQDLMGLQIPMDDLSELTLF</sequence>
<protein>
    <submittedName>
        <fullName evidence="1">Uncharacterized protein</fullName>
    </submittedName>
</protein>
<organism evidence="1 2">
    <name type="scientific">Pistacia atlantica</name>
    <dbReference type="NCBI Taxonomy" id="434234"/>
    <lineage>
        <taxon>Eukaryota</taxon>
        <taxon>Viridiplantae</taxon>
        <taxon>Streptophyta</taxon>
        <taxon>Embryophyta</taxon>
        <taxon>Tracheophyta</taxon>
        <taxon>Spermatophyta</taxon>
        <taxon>Magnoliopsida</taxon>
        <taxon>eudicotyledons</taxon>
        <taxon>Gunneridae</taxon>
        <taxon>Pentapetalae</taxon>
        <taxon>rosids</taxon>
        <taxon>malvids</taxon>
        <taxon>Sapindales</taxon>
        <taxon>Anacardiaceae</taxon>
        <taxon>Pistacia</taxon>
    </lineage>
</organism>
<comment type="caution">
    <text evidence="1">The sequence shown here is derived from an EMBL/GenBank/DDBJ whole genome shotgun (WGS) entry which is preliminary data.</text>
</comment>
<gene>
    <name evidence="1" type="ORF">Patl1_05890</name>
</gene>
<accession>A0ACC1BRH5</accession>
<evidence type="ECO:0000313" key="1">
    <source>
        <dbReference type="EMBL" id="KAJ0101547.1"/>
    </source>
</evidence>
<keyword evidence="2" id="KW-1185">Reference proteome</keyword>
<name>A0ACC1BRH5_9ROSI</name>
<proteinExistence type="predicted"/>
<evidence type="ECO:0000313" key="2">
    <source>
        <dbReference type="Proteomes" id="UP001164250"/>
    </source>
</evidence>
<dbReference type="EMBL" id="CM047899">
    <property type="protein sequence ID" value="KAJ0101547.1"/>
    <property type="molecule type" value="Genomic_DNA"/>
</dbReference>
<dbReference type="Proteomes" id="UP001164250">
    <property type="component" value="Chromosome 3"/>
</dbReference>